<protein>
    <submittedName>
        <fullName evidence="1">Uncharacterized protein</fullName>
    </submittedName>
</protein>
<keyword evidence="2" id="KW-1185">Reference proteome</keyword>
<name>A0ABR0B4A3_9CRUS</name>
<gene>
    <name evidence="1" type="ORF">OUZ56_028584</name>
</gene>
<dbReference type="EMBL" id="JAOYFB010000040">
    <property type="protein sequence ID" value="KAK4036533.1"/>
    <property type="molecule type" value="Genomic_DNA"/>
</dbReference>
<sequence>MLVRDQRLVVLLKCISISDALHVDYFIGAGTYAHAELLGMKFVLVKSPLSRLNVVEPKKQVSPQMIGGTWS</sequence>
<dbReference type="Proteomes" id="UP001234178">
    <property type="component" value="Unassembled WGS sequence"/>
</dbReference>
<reference evidence="1 2" key="1">
    <citation type="journal article" date="2023" name="Nucleic Acids Res.">
        <title>The hologenome of Daphnia magna reveals possible DNA methylation and microbiome-mediated evolution of the host genome.</title>
        <authorList>
            <person name="Chaturvedi A."/>
            <person name="Li X."/>
            <person name="Dhandapani V."/>
            <person name="Marshall H."/>
            <person name="Kissane S."/>
            <person name="Cuenca-Cambronero M."/>
            <person name="Asole G."/>
            <person name="Calvet F."/>
            <person name="Ruiz-Romero M."/>
            <person name="Marangio P."/>
            <person name="Guigo R."/>
            <person name="Rago D."/>
            <person name="Mirbahai L."/>
            <person name="Eastwood N."/>
            <person name="Colbourne J.K."/>
            <person name="Zhou J."/>
            <person name="Mallon E."/>
            <person name="Orsini L."/>
        </authorList>
    </citation>
    <scope>NUCLEOTIDE SEQUENCE [LARGE SCALE GENOMIC DNA]</scope>
    <source>
        <strain evidence="1">LRV0_1</strain>
    </source>
</reference>
<organism evidence="1 2">
    <name type="scientific">Daphnia magna</name>
    <dbReference type="NCBI Taxonomy" id="35525"/>
    <lineage>
        <taxon>Eukaryota</taxon>
        <taxon>Metazoa</taxon>
        <taxon>Ecdysozoa</taxon>
        <taxon>Arthropoda</taxon>
        <taxon>Crustacea</taxon>
        <taxon>Branchiopoda</taxon>
        <taxon>Diplostraca</taxon>
        <taxon>Cladocera</taxon>
        <taxon>Anomopoda</taxon>
        <taxon>Daphniidae</taxon>
        <taxon>Daphnia</taxon>
    </lineage>
</organism>
<evidence type="ECO:0000313" key="1">
    <source>
        <dbReference type="EMBL" id="KAK4036533.1"/>
    </source>
</evidence>
<accession>A0ABR0B4A3</accession>
<evidence type="ECO:0000313" key="2">
    <source>
        <dbReference type="Proteomes" id="UP001234178"/>
    </source>
</evidence>
<proteinExistence type="predicted"/>
<comment type="caution">
    <text evidence="1">The sequence shown here is derived from an EMBL/GenBank/DDBJ whole genome shotgun (WGS) entry which is preliminary data.</text>
</comment>